<evidence type="ECO:0000256" key="14">
    <source>
        <dbReference type="ARBA" id="ARBA00023136"/>
    </source>
</evidence>
<keyword evidence="6 20" id="KW-0812">Transmembrane</keyword>
<evidence type="ECO:0000256" key="6">
    <source>
        <dbReference type="ARBA" id="ARBA00022692"/>
    </source>
</evidence>
<organism evidence="22 23">
    <name type="scientific">Mesorhabditis spiculigera</name>
    <dbReference type="NCBI Taxonomy" id="96644"/>
    <lineage>
        <taxon>Eukaryota</taxon>
        <taxon>Metazoa</taxon>
        <taxon>Ecdysozoa</taxon>
        <taxon>Nematoda</taxon>
        <taxon>Chromadorea</taxon>
        <taxon>Rhabditida</taxon>
        <taxon>Rhabditina</taxon>
        <taxon>Rhabditomorpha</taxon>
        <taxon>Rhabditoidea</taxon>
        <taxon>Rhabditidae</taxon>
        <taxon>Mesorhabditinae</taxon>
        <taxon>Mesorhabditis</taxon>
    </lineage>
</organism>
<evidence type="ECO:0000256" key="7">
    <source>
        <dbReference type="ARBA" id="ARBA00022792"/>
    </source>
</evidence>
<dbReference type="InterPro" id="IPR050365">
    <property type="entry name" value="TIM50"/>
</dbReference>
<evidence type="ECO:0000313" key="22">
    <source>
        <dbReference type="EMBL" id="CAJ0582692.1"/>
    </source>
</evidence>
<evidence type="ECO:0000256" key="12">
    <source>
        <dbReference type="ARBA" id="ARBA00023010"/>
    </source>
</evidence>
<evidence type="ECO:0000256" key="2">
    <source>
        <dbReference type="ARBA" id="ARBA00004434"/>
    </source>
</evidence>
<evidence type="ECO:0000256" key="13">
    <source>
        <dbReference type="ARBA" id="ARBA00023128"/>
    </source>
</evidence>
<dbReference type="SUPFAM" id="SSF56784">
    <property type="entry name" value="HAD-like"/>
    <property type="match status" value="1"/>
</dbReference>
<keyword evidence="12" id="KW-0811">Translocation</keyword>
<feature type="transmembrane region" description="Helical" evidence="20">
    <location>
        <begin position="403"/>
        <end position="424"/>
    </location>
</feature>
<evidence type="ECO:0000256" key="4">
    <source>
        <dbReference type="ARBA" id="ARBA00009451"/>
    </source>
</evidence>
<protein>
    <recommendedName>
        <fullName evidence="16">Small C-terminal domain Phosphatase protein 4</fullName>
    </recommendedName>
</protein>
<dbReference type="GO" id="GO:0006412">
    <property type="term" value="P:translation"/>
    <property type="evidence" value="ECO:0007669"/>
    <property type="project" value="InterPro"/>
</dbReference>
<keyword evidence="8" id="KW-0653">Protein transport</keyword>
<comment type="function">
    <text evidence="1">Essential component of the TIM23 complex, a complex that mediates the translocation of transit peptide-containing proteins across the mitochondrial inner membrane.</text>
</comment>
<dbReference type="InterPro" id="IPR001063">
    <property type="entry name" value="Ribosomal_uL22"/>
</dbReference>
<evidence type="ECO:0000256" key="11">
    <source>
        <dbReference type="ARBA" id="ARBA00022989"/>
    </source>
</evidence>
<keyword evidence="11 20" id="KW-1133">Transmembrane helix</keyword>
<keyword evidence="13" id="KW-0496">Mitochondrion</keyword>
<evidence type="ECO:0000313" key="23">
    <source>
        <dbReference type="Proteomes" id="UP001177023"/>
    </source>
</evidence>
<keyword evidence="10 17" id="KW-0689">Ribosomal protein</keyword>
<comment type="subcellular location">
    <subcellularLocation>
        <location evidence="2">Mitochondrion inner membrane</location>
        <topology evidence="2">Single-pass membrane protein</topology>
    </subcellularLocation>
</comment>
<name>A0AA36GBN7_9BILA</name>
<dbReference type="InterPro" id="IPR023214">
    <property type="entry name" value="HAD_sf"/>
</dbReference>
<feature type="domain" description="FCP1 homology" evidence="21">
    <location>
        <begin position="479"/>
        <end position="623"/>
    </location>
</feature>
<evidence type="ECO:0000259" key="21">
    <source>
        <dbReference type="PROSITE" id="PS50969"/>
    </source>
</evidence>
<feature type="compositionally biased region" description="Low complexity" evidence="19">
    <location>
        <begin position="331"/>
        <end position="344"/>
    </location>
</feature>
<dbReference type="GO" id="GO:0005743">
    <property type="term" value="C:mitochondrial inner membrane"/>
    <property type="evidence" value="ECO:0007669"/>
    <property type="project" value="UniProtKB-SubCell"/>
</dbReference>
<feature type="region of interest" description="Disordered" evidence="19">
    <location>
        <begin position="309"/>
        <end position="396"/>
    </location>
</feature>
<gene>
    <name evidence="22" type="ORF">MSPICULIGERA_LOCUS20822</name>
</gene>
<evidence type="ECO:0000256" key="1">
    <source>
        <dbReference type="ARBA" id="ARBA00002959"/>
    </source>
</evidence>
<dbReference type="Gene3D" id="3.40.50.1000">
    <property type="entry name" value="HAD superfamily/HAD-like"/>
    <property type="match status" value="1"/>
</dbReference>
<dbReference type="GO" id="GO:0003735">
    <property type="term" value="F:structural constituent of ribosome"/>
    <property type="evidence" value="ECO:0007669"/>
    <property type="project" value="InterPro"/>
</dbReference>
<dbReference type="InterPro" id="IPR004274">
    <property type="entry name" value="FCP1_dom"/>
</dbReference>
<evidence type="ECO:0000256" key="16">
    <source>
        <dbReference type="ARBA" id="ARBA00081363"/>
    </source>
</evidence>
<evidence type="ECO:0000256" key="19">
    <source>
        <dbReference type="SAM" id="MobiDB-lite"/>
    </source>
</evidence>
<comment type="similarity">
    <text evidence="3">Belongs to the TIM50 family.</text>
</comment>
<keyword evidence="5" id="KW-0813">Transport</keyword>
<evidence type="ECO:0000256" key="5">
    <source>
        <dbReference type="ARBA" id="ARBA00022448"/>
    </source>
</evidence>
<dbReference type="InterPro" id="IPR036412">
    <property type="entry name" value="HAD-like_sf"/>
</dbReference>
<dbReference type="GO" id="GO:0005840">
    <property type="term" value="C:ribosome"/>
    <property type="evidence" value="ECO:0007669"/>
    <property type="project" value="UniProtKB-KW"/>
</dbReference>
<keyword evidence="18" id="KW-0175">Coiled coil</keyword>
<accession>A0AA36GBN7</accession>
<comment type="caution">
    <text evidence="22">The sequence shown here is derived from an EMBL/GenBank/DDBJ whole genome shotgun (WGS) entry which is preliminary data.</text>
</comment>
<sequence length="691" mass="79545">MLLRNCGRVRGAILRSSTRFQHNHPQLPSVTTHRAQLQNFARQDPIVRENWRKRAALRQPTLQCDERPTPRLFYAPEWELDKRHSQLDGEPDPLREYGVTPEKWEYYNKVVWSPNYVVNETGLPKAPEVFHSRQSIHFSPKRMWQACQLVWTMNVDDAILQLKLQQRKGCLILAEVLEEAKKRAAEEFHIEYPSEMHVAEAFPVQSNIIKGARRHARENWHTVRHRYIHLFVRLEAGEGPAFRKREKPNGGWDHMRDYYSYLSDRSVKYGIAHTPARELSFVAQPQTATAAASLPVQGKHVVVKPTTGLLEDRQESLSPPKPSKPVETPKAPASASALGGAATAQQFSNENPKIVEAETVVSTEGKPTFEQSSDDGSKADGEKKGHEAKARKRRERMARNTKLGMFAVFGTAAAYFAGFCVYYGRSQRDEAGNIIVDEFTNAGVLAPFYRIVNSIKLWKDYVVEPAREKLLPDPMQYPYIQPKYTLVIEMKNVLVAPEWTYKTGYRFIKRPALDYFLDIVGYPNFEVVIYTSESNFTGPAVVDAIDPKQRIMFKLYRDCTKYMNGVHVKDLSKLNRDLSKVIYIDFDPASFQLNPDNVLRLPKWDGDMNDTALLDLAELLKTIHLSDVEDVRPTLQYYSSFDNPATEFRRRAMALAEQEEEKRRNLENKDEGILKRYSGRLFGYRRHEYAK</sequence>
<keyword evidence="7" id="KW-0999">Mitochondrion inner membrane</keyword>
<feature type="compositionally biased region" description="Basic and acidic residues" evidence="19">
    <location>
        <begin position="375"/>
        <end position="388"/>
    </location>
</feature>
<evidence type="ECO:0000256" key="3">
    <source>
        <dbReference type="ARBA" id="ARBA00006344"/>
    </source>
</evidence>
<dbReference type="PANTHER" id="PTHR12210">
    <property type="entry name" value="DULLARD PROTEIN PHOSPHATASE"/>
    <property type="match status" value="1"/>
</dbReference>
<dbReference type="AlphaFoldDB" id="A0AA36GBN7"/>
<evidence type="ECO:0000256" key="10">
    <source>
        <dbReference type="ARBA" id="ARBA00022980"/>
    </source>
</evidence>
<dbReference type="Proteomes" id="UP001177023">
    <property type="component" value="Unassembled WGS sequence"/>
</dbReference>
<feature type="non-terminal residue" evidence="22">
    <location>
        <position position="691"/>
    </location>
</feature>
<dbReference type="FunFam" id="3.40.50.1000:FF:000019">
    <property type="entry name" value="Mitochondrial import inner membrane translocase subunit TIM50"/>
    <property type="match status" value="1"/>
</dbReference>
<keyword evidence="14 20" id="KW-0472">Membrane</keyword>
<keyword evidence="9" id="KW-0809">Transit peptide</keyword>
<feature type="coiled-coil region" evidence="18">
    <location>
        <begin position="649"/>
        <end position="676"/>
    </location>
</feature>
<evidence type="ECO:0000256" key="17">
    <source>
        <dbReference type="RuleBase" id="RU004005"/>
    </source>
</evidence>
<dbReference type="InterPro" id="IPR036394">
    <property type="entry name" value="Ribosomal_uL22_sf"/>
</dbReference>
<reference evidence="22" key="1">
    <citation type="submission" date="2023-06" db="EMBL/GenBank/DDBJ databases">
        <authorList>
            <person name="Delattre M."/>
        </authorList>
    </citation>
    <scope>NUCLEOTIDE SEQUENCE</scope>
    <source>
        <strain evidence="22">AF72</strain>
    </source>
</reference>
<evidence type="ECO:0000256" key="8">
    <source>
        <dbReference type="ARBA" id="ARBA00022927"/>
    </source>
</evidence>
<dbReference type="CDD" id="cd07521">
    <property type="entry name" value="HAD_FCP1-like"/>
    <property type="match status" value="1"/>
</dbReference>
<dbReference type="Pfam" id="PF03031">
    <property type="entry name" value="NIF"/>
    <property type="match status" value="1"/>
</dbReference>
<evidence type="ECO:0000256" key="20">
    <source>
        <dbReference type="SAM" id="Phobius"/>
    </source>
</evidence>
<dbReference type="SMART" id="SM00577">
    <property type="entry name" value="CPDc"/>
    <property type="match status" value="1"/>
</dbReference>
<dbReference type="Gene3D" id="3.90.470.10">
    <property type="entry name" value="Ribosomal protein L22/L17"/>
    <property type="match status" value="1"/>
</dbReference>
<proteinExistence type="inferred from homology"/>
<dbReference type="GO" id="GO:1990904">
    <property type="term" value="C:ribonucleoprotein complex"/>
    <property type="evidence" value="ECO:0007669"/>
    <property type="project" value="UniProtKB-KW"/>
</dbReference>
<keyword evidence="23" id="KW-1185">Reference proteome</keyword>
<dbReference type="PROSITE" id="PS50969">
    <property type="entry name" value="FCP1"/>
    <property type="match status" value="1"/>
</dbReference>
<dbReference type="SUPFAM" id="SSF54843">
    <property type="entry name" value="Ribosomal protein L22"/>
    <property type="match status" value="1"/>
</dbReference>
<comment type="similarity">
    <text evidence="4 17">Belongs to the universal ribosomal protein uL22 family.</text>
</comment>
<dbReference type="EMBL" id="CATQJA010002664">
    <property type="protein sequence ID" value="CAJ0582692.1"/>
    <property type="molecule type" value="Genomic_DNA"/>
</dbReference>
<dbReference type="Pfam" id="PF00237">
    <property type="entry name" value="Ribosomal_L22"/>
    <property type="match status" value="1"/>
</dbReference>
<dbReference type="GO" id="GO:0015031">
    <property type="term" value="P:protein transport"/>
    <property type="evidence" value="ECO:0007669"/>
    <property type="project" value="UniProtKB-KW"/>
</dbReference>
<evidence type="ECO:0000256" key="15">
    <source>
        <dbReference type="ARBA" id="ARBA00023274"/>
    </source>
</evidence>
<evidence type="ECO:0000256" key="9">
    <source>
        <dbReference type="ARBA" id="ARBA00022946"/>
    </source>
</evidence>
<evidence type="ECO:0000256" key="18">
    <source>
        <dbReference type="SAM" id="Coils"/>
    </source>
</evidence>
<keyword evidence="15 17" id="KW-0687">Ribonucleoprotein</keyword>